<dbReference type="Gene3D" id="2.40.128.110">
    <property type="entry name" value="Lipid/polyisoprenoid-binding, YceI-like"/>
    <property type="match status" value="1"/>
</dbReference>
<dbReference type="PANTHER" id="PTHR34406:SF1">
    <property type="entry name" value="PROTEIN YCEI"/>
    <property type="match status" value="1"/>
</dbReference>
<dbReference type="Pfam" id="PF04264">
    <property type="entry name" value="YceI"/>
    <property type="match status" value="1"/>
</dbReference>
<evidence type="ECO:0000259" key="1">
    <source>
        <dbReference type="SMART" id="SM00867"/>
    </source>
</evidence>
<evidence type="ECO:0000313" key="2">
    <source>
        <dbReference type="EMBL" id="SVA39231.1"/>
    </source>
</evidence>
<dbReference type="PANTHER" id="PTHR34406">
    <property type="entry name" value="PROTEIN YCEI"/>
    <property type="match status" value="1"/>
</dbReference>
<dbReference type="EMBL" id="UINC01008725">
    <property type="protein sequence ID" value="SVA39231.1"/>
    <property type="molecule type" value="Genomic_DNA"/>
</dbReference>
<name>A0A381VGV0_9ZZZZ</name>
<gene>
    <name evidence="2" type="ORF">METZ01_LOCUS92085</name>
</gene>
<proteinExistence type="predicted"/>
<dbReference type="InterPro" id="IPR007372">
    <property type="entry name" value="Lipid/polyisoprenoid-bd_YceI"/>
</dbReference>
<reference evidence="2" key="1">
    <citation type="submission" date="2018-05" db="EMBL/GenBank/DDBJ databases">
        <authorList>
            <person name="Lanie J.A."/>
            <person name="Ng W.-L."/>
            <person name="Kazmierczak K.M."/>
            <person name="Andrzejewski T.M."/>
            <person name="Davidsen T.M."/>
            <person name="Wayne K.J."/>
            <person name="Tettelin H."/>
            <person name="Glass J.I."/>
            <person name="Rusch D."/>
            <person name="Podicherti R."/>
            <person name="Tsui H.-C.T."/>
            <person name="Winkler M.E."/>
        </authorList>
    </citation>
    <scope>NUCLEOTIDE SEQUENCE</scope>
</reference>
<dbReference type="InterPro" id="IPR036761">
    <property type="entry name" value="TTHA0802/YceI-like_sf"/>
</dbReference>
<dbReference type="SUPFAM" id="SSF101874">
    <property type="entry name" value="YceI-like"/>
    <property type="match status" value="1"/>
</dbReference>
<sequence length="210" mass="23517">MKKILLILFLFLAGCGTKKDTEISSNSSNIISPEQGLYSVVIDETELLWIGKELSTKIHTGTLNLSNGLIQVDNDKTITGNVTINMSTINVTDLQGRAKEMLEGHLRSADFFEVENFPEATLSFKSKSFNKLKNQINFEGELIIKDISNPIIFNATLLESSPYLKAKAILSFDRSKYDVRFRSGSFFENLGDKLILDDIDVNITLVTKKQ</sequence>
<dbReference type="PROSITE" id="PS51257">
    <property type="entry name" value="PROKAR_LIPOPROTEIN"/>
    <property type="match status" value="1"/>
</dbReference>
<organism evidence="2">
    <name type="scientific">marine metagenome</name>
    <dbReference type="NCBI Taxonomy" id="408172"/>
    <lineage>
        <taxon>unclassified sequences</taxon>
        <taxon>metagenomes</taxon>
        <taxon>ecological metagenomes</taxon>
    </lineage>
</organism>
<dbReference type="SMART" id="SM00867">
    <property type="entry name" value="YceI"/>
    <property type="match status" value="1"/>
</dbReference>
<accession>A0A381VGV0</accession>
<protein>
    <recommendedName>
        <fullName evidence="1">Lipid/polyisoprenoid-binding YceI-like domain-containing protein</fullName>
    </recommendedName>
</protein>
<dbReference type="AlphaFoldDB" id="A0A381VGV0"/>
<feature type="domain" description="Lipid/polyisoprenoid-binding YceI-like" evidence="1">
    <location>
        <begin position="37"/>
        <end position="208"/>
    </location>
</feature>